<name>A0A5Q2F0K0_9CAUD</name>
<sequence>MATPEMTDPDQGYRLSSAGQRILDHVINVAQLKLYDLPERRFVTTGPAVFDCPQVSVSLLRIEAGMGVNPGGELVQGGPNCDFGWSIISDVAIVRKGPVPNNKGIISPARLTAGTEQSSQDAFILMEAIENLAEEQFGGFTASMVPAEVEGGLVAVLANIRMVM</sequence>
<proteinExistence type="predicted"/>
<keyword evidence="2" id="KW-1185">Reference proteome</keyword>
<dbReference type="GeneID" id="77924261"/>
<dbReference type="RefSeq" id="YP_010648802.1">
    <property type="nucleotide sequence ID" value="NC_070762.1"/>
</dbReference>
<dbReference type="EMBL" id="MN484601">
    <property type="protein sequence ID" value="QGF20272.1"/>
    <property type="molecule type" value="Genomic_DNA"/>
</dbReference>
<dbReference type="KEGG" id="vg:77924261"/>
<accession>A0A5Q2F0K0</accession>
<evidence type="ECO:0000313" key="1">
    <source>
        <dbReference type="EMBL" id="QGF20272.1"/>
    </source>
</evidence>
<evidence type="ECO:0000313" key="2">
    <source>
        <dbReference type="Proteomes" id="UP000400849"/>
    </source>
</evidence>
<reference evidence="1 2" key="1">
    <citation type="submission" date="2019-09" db="EMBL/GenBank/DDBJ databases">
        <authorList>
            <person name="Christie C.A."/>
            <person name="Diallo A.S."/>
            <person name="Dixon Z."/>
            <person name="McIntosh P.M."/>
            <person name="Murthy K.H."/>
            <person name="Rosen M.G."/>
            <person name="Simpson L.M."/>
            <person name="Koustas K."/>
            <person name="Fogarty M.P."/>
            <person name="Molloy S.D."/>
            <person name="Garlena R.A."/>
            <person name="Russell D.A."/>
            <person name="Pope W.H."/>
            <person name="Jacobs-Sera D."/>
            <person name="Hatfull G.F."/>
        </authorList>
    </citation>
    <scope>NUCLEOTIDE SEQUENCE [LARGE SCALE GENOMIC DNA]</scope>
</reference>
<gene>
    <name evidence="1" type="primary">93</name>
    <name evidence="1" type="ORF">SEA_SIXAMA_93</name>
</gene>
<dbReference type="Proteomes" id="UP000400849">
    <property type="component" value="Segment"/>
</dbReference>
<organism evidence="1 2">
    <name type="scientific">Gordonia phage Sixama</name>
    <dbReference type="NCBI Taxonomy" id="2653271"/>
    <lineage>
        <taxon>Viruses</taxon>
        <taxon>Duplodnaviria</taxon>
        <taxon>Heunggongvirae</taxon>
        <taxon>Uroviricota</taxon>
        <taxon>Caudoviricetes</taxon>
        <taxon>Sixamavirus</taxon>
        <taxon>Sixamavirus sixama</taxon>
    </lineage>
</organism>
<protein>
    <submittedName>
        <fullName evidence="1">Uncharacterized protein</fullName>
    </submittedName>
</protein>